<gene>
    <name evidence="2" type="ORF">BSL78_20622</name>
</gene>
<protein>
    <recommendedName>
        <fullName evidence="1">NACHT domain-containing protein</fullName>
    </recommendedName>
</protein>
<evidence type="ECO:0000313" key="2">
    <source>
        <dbReference type="EMBL" id="PIK42520.1"/>
    </source>
</evidence>
<dbReference type="InterPro" id="IPR027417">
    <property type="entry name" value="P-loop_NTPase"/>
</dbReference>
<sequence length="436" mass="49453">MEQQLIKELKEAYHRLYAHPHPIASVNVKAVNNVFIEGGIECLVNNSGNVEKWESLETYRSIRLDPRVKSNRRIIEAGPGCGKTALTVQLARDWLIGGPGSSLNGVKVLIVMKICELVGVPSIYECIKQSLQSDSILTVNNIKEVLRQTSSVLFVLDGVDEYIDYGSKVKNDILAIIEEEMFPHFEVVLTTRPPNVPERYSKDVKRIRLTGFDRLTQDKYLRKVVTKDDDDATERIRESLQDNPILGDLCRIGSSHAVMETVKELCSKPIHLSHVDSKLLQRSTLQILAIASHNKVTVARLMLHEAIDSVDVSRNEIVLTSGLRLSSQTTLGQLWIEMIANNWTEQYLQDLFIYAASCEHLSSVAFSFCLMPRRFSDVSSLSTLHEKKVQVLWYPSLVSFRLNIQTGFWEHTSGSQMTDEELEREITMCKEMYPTL</sequence>
<name>A0A2G8K3F3_STIJA</name>
<dbReference type="PANTHER" id="PTHR46312:SF2">
    <property type="entry name" value="NUCLEOTIDE-BINDING OLIGOMERIZATION DOMAIN-CONTAINING PROTEIN 2-LIKE"/>
    <property type="match status" value="1"/>
</dbReference>
<accession>A0A2G8K3F3</accession>
<reference evidence="2 3" key="1">
    <citation type="journal article" date="2017" name="PLoS Biol.">
        <title>The sea cucumber genome provides insights into morphological evolution and visceral regeneration.</title>
        <authorList>
            <person name="Zhang X."/>
            <person name="Sun L."/>
            <person name="Yuan J."/>
            <person name="Sun Y."/>
            <person name="Gao Y."/>
            <person name="Zhang L."/>
            <person name="Li S."/>
            <person name="Dai H."/>
            <person name="Hamel J.F."/>
            <person name="Liu C."/>
            <person name="Yu Y."/>
            <person name="Liu S."/>
            <person name="Lin W."/>
            <person name="Guo K."/>
            <person name="Jin S."/>
            <person name="Xu P."/>
            <person name="Storey K.B."/>
            <person name="Huan P."/>
            <person name="Zhang T."/>
            <person name="Zhou Y."/>
            <person name="Zhang J."/>
            <person name="Lin C."/>
            <person name="Li X."/>
            <person name="Xing L."/>
            <person name="Huo D."/>
            <person name="Sun M."/>
            <person name="Wang L."/>
            <person name="Mercier A."/>
            <person name="Li F."/>
            <person name="Yang H."/>
            <person name="Xiang J."/>
        </authorList>
    </citation>
    <scope>NUCLEOTIDE SEQUENCE [LARGE SCALE GENOMIC DNA]</scope>
    <source>
        <strain evidence="2">Shaxun</strain>
        <tissue evidence="2">Muscle</tissue>
    </source>
</reference>
<comment type="caution">
    <text evidence="2">The sequence shown here is derived from an EMBL/GenBank/DDBJ whole genome shotgun (WGS) entry which is preliminary data.</text>
</comment>
<evidence type="ECO:0000259" key="1">
    <source>
        <dbReference type="Pfam" id="PF05729"/>
    </source>
</evidence>
<dbReference type="PANTHER" id="PTHR46312">
    <property type="entry name" value="NACHT DOMAIN-CONTAINING PROTEIN"/>
    <property type="match status" value="1"/>
</dbReference>
<dbReference type="SUPFAM" id="SSF52540">
    <property type="entry name" value="P-loop containing nucleoside triphosphate hydrolases"/>
    <property type="match status" value="1"/>
</dbReference>
<keyword evidence="3" id="KW-1185">Reference proteome</keyword>
<dbReference type="Pfam" id="PF05729">
    <property type="entry name" value="NACHT"/>
    <property type="match status" value="1"/>
</dbReference>
<feature type="domain" description="NACHT" evidence="1">
    <location>
        <begin position="78"/>
        <end position="226"/>
    </location>
</feature>
<dbReference type="EMBL" id="MRZV01000927">
    <property type="protein sequence ID" value="PIK42520.1"/>
    <property type="molecule type" value="Genomic_DNA"/>
</dbReference>
<dbReference type="Proteomes" id="UP000230750">
    <property type="component" value="Unassembled WGS sequence"/>
</dbReference>
<dbReference type="OrthoDB" id="120976at2759"/>
<organism evidence="2 3">
    <name type="scientific">Stichopus japonicus</name>
    <name type="common">Sea cucumber</name>
    <dbReference type="NCBI Taxonomy" id="307972"/>
    <lineage>
        <taxon>Eukaryota</taxon>
        <taxon>Metazoa</taxon>
        <taxon>Echinodermata</taxon>
        <taxon>Eleutherozoa</taxon>
        <taxon>Echinozoa</taxon>
        <taxon>Holothuroidea</taxon>
        <taxon>Aspidochirotacea</taxon>
        <taxon>Aspidochirotida</taxon>
        <taxon>Stichopodidae</taxon>
        <taxon>Apostichopus</taxon>
    </lineage>
</organism>
<dbReference type="InterPro" id="IPR007111">
    <property type="entry name" value="NACHT_NTPase"/>
</dbReference>
<dbReference type="AlphaFoldDB" id="A0A2G8K3F3"/>
<proteinExistence type="predicted"/>
<dbReference type="Gene3D" id="3.40.50.300">
    <property type="entry name" value="P-loop containing nucleotide triphosphate hydrolases"/>
    <property type="match status" value="1"/>
</dbReference>
<evidence type="ECO:0000313" key="3">
    <source>
        <dbReference type="Proteomes" id="UP000230750"/>
    </source>
</evidence>